<dbReference type="InterPro" id="IPR013324">
    <property type="entry name" value="RNA_pol_sigma_r3/r4-like"/>
</dbReference>
<dbReference type="InterPro" id="IPR007627">
    <property type="entry name" value="RNA_pol_sigma70_r2"/>
</dbReference>
<proteinExistence type="inferred from homology"/>
<feature type="region of interest" description="Disordered" evidence="6">
    <location>
        <begin position="73"/>
        <end position="97"/>
    </location>
</feature>
<dbReference type="InterPro" id="IPR013249">
    <property type="entry name" value="RNA_pol_sigma70_r4_t2"/>
</dbReference>
<evidence type="ECO:0000256" key="6">
    <source>
        <dbReference type="SAM" id="MobiDB-lite"/>
    </source>
</evidence>
<evidence type="ECO:0000256" key="1">
    <source>
        <dbReference type="ARBA" id="ARBA00010641"/>
    </source>
</evidence>
<dbReference type="AlphaFoldDB" id="A0A1I3MU72"/>
<evidence type="ECO:0000256" key="5">
    <source>
        <dbReference type="ARBA" id="ARBA00023163"/>
    </source>
</evidence>
<dbReference type="InterPro" id="IPR013325">
    <property type="entry name" value="RNA_pol_sigma_r2"/>
</dbReference>
<dbReference type="GO" id="GO:0016987">
    <property type="term" value="F:sigma factor activity"/>
    <property type="evidence" value="ECO:0007669"/>
    <property type="project" value="UniProtKB-KW"/>
</dbReference>
<dbReference type="SUPFAM" id="SSF88946">
    <property type="entry name" value="Sigma2 domain of RNA polymerase sigma factors"/>
    <property type="match status" value="1"/>
</dbReference>
<dbReference type="STRING" id="1005945.SAMN05216561_11632"/>
<dbReference type="GO" id="GO:0003677">
    <property type="term" value="F:DNA binding"/>
    <property type="evidence" value="ECO:0007669"/>
    <property type="project" value="UniProtKB-KW"/>
</dbReference>
<dbReference type="Gene3D" id="1.10.1740.10">
    <property type="match status" value="1"/>
</dbReference>
<dbReference type="NCBIfam" id="TIGR02983">
    <property type="entry name" value="SigE-fam_strep"/>
    <property type="match status" value="1"/>
</dbReference>
<dbReference type="PANTHER" id="PTHR43133:SF50">
    <property type="entry name" value="ECF RNA POLYMERASE SIGMA FACTOR SIGM"/>
    <property type="match status" value="1"/>
</dbReference>
<evidence type="ECO:0000256" key="3">
    <source>
        <dbReference type="ARBA" id="ARBA00023082"/>
    </source>
</evidence>
<dbReference type="PANTHER" id="PTHR43133">
    <property type="entry name" value="RNA POLYMERASE ECF-TYPE SIGMA FACTO"/>
    <property type="match status" value="1"/>
</dbReference>
<dbReference type="Gene3D" id="1.10.10.10">
    <property type="entry name" value="Winged helix-like DNA-binding domain superfamily/Winged helix DNA-binding domain"/>
    <property type="match status" value="1"/>
</dbReference>
<evidence type="ECO:0000256" key="4">
    <source>
        <dbReference type="ARBA" id="ARBA00023125"/>
    </source>
</evidence>
<protein>
    <submittedName>
        <fullName evidence="9">RNA polymerase sigma-70 factor, sigma-E family</fullName>
    </submittedName>
</protein>
<dbReference type="InterPro" id="IPR014284">
    <property type="entry name" value="RNA_pol_sigma-70_dom"/>
</dbReference>
<dbReference type="InterPro" id="IPR014325">
    <property type="entry name" value="RNA_pol_sigma-E_actinobac"/>
</dbReference>
<dbReference type="NCBIfam" id="TIGR02937">
    <property type="entry name" value="sigma70-ECF"/>
    <property type="match status" value="1"/>
</dbReference>
<dbReference type="Pfam" id="PF04542">
    <property type="entry name" value="Sigma70_r2"/>
    <property type="match status" value="1"/>
</dbReference>
<evidence type="ECO:0000313" key="9">
    <source>
        <dbReference type="EMBL" id="SFJ00275.1"/>
    </source>
</evidence>
<dbReference type="InterPro" id="IPR036388">
    <property type="entry name" value="WH-like_DNA-bd_sf"/>
</dbReference>
<accession>A0A1I3MU72</accession>
<dbReference type="GO" id="GO:0006352">
    <property type="term" value="P:DNA-templated transcription initiation"/>
    <property type="evidence" value="ECO:0007669"/>
    <property type="project" value="InterPro"/>
</dbReference>
<keyword evidence="5" id="KW-0804">Transcription</keyword>
<keyword evidence="4" id="KW-0238">DNA-binding</keyword>
<keyword evidence="10" id="KW-1185">Reference proteome</keyword>
<evidence type="ECO:0000259" key="8">
    <source>
        <dbReference type="Pfam" id="PF08281"/>
    </source>
</evidence>
<sequence>MTDFDEFFAVAWPRLLRTTYAVTGDRQLAEDALQTAFTKAYAAWSRVSRADEPIAYVRKIALHTALVQQRKASARRETTVRSMPEAPVPGGSWPSAVSSEDGLLERDEVWAAIAELPPRQRAVVVLRYYEDLSERQIAETLGIRPGTVKSQSSAALSTLRGLLGDTTNPTVSRVRGER</sequence>
<organism evidence="9 10">
    <name type="scientific">Nocardioides psychrotolerans</name>
    <dbReference type="NCBI Taxonomy" id="1005945"/>
    <lineage>
        <taxon>Bacteria</taxon>
        <taxon>Bacillati</taxon>
        <taxon>Actinomycetota</taxon>
        <taxon>Actinomycetes</taxon>
        <taxon>Propionibacteriales</taxon>
        <taxon>Nocardioidaceae</taxon>
        <taxon>Nocardioides</taxon>
    </lineage>
</organism>
<keyword evidence="3" id="KW-0731">Sigma factor</keyword>
<dbReference type="Pfam" id="PF08281">
    <property type="entry name" value="Sigma70_r4_2"/>
    <property type="match status" value="1"/>
</dbReference>
<evidence type="ECO:0000259" key="7">
    <source>
        <dbReference type="Pfam" id="PF04542"/>
    </source>
</evidence>
<comment type="similarity">
    <text evidence="1">Belongs to the sigma-70 factor family. ECF subfamily.</text>
</comment>
<feature type="domain" description="RNA polymerase sigma-70 region 2" evidence="7">
    <location>
        <begin position="13"/>
        <end position="73"/>
    </location>
</feature>
<evidence type="ECO:0000313" key="10">
    <source>
        <dbReference type="Proteomes" id="UP000198649"/>
    </source>
</evidence>
<dbReference type="CDD" id="cd06171">
    <property type="entry name" value="Sigma70_r4"/>
    <property type="match status" value="1"/>
</dbReference>
<dbReference type="InterPro" id="IPR039425">
    <property type="entry name" value="RNA_pol_sigma-70-like"/>
</dbReference>
<dbReference type="EMBL" id="FOQG01000016">
    <property type="protein sequence ID" value="SFJ00275.1"/>
    <property type="molecule type" value="Genomic_DNA"/>
</dbReference>
<dbReference type="SUPFAM" id="SSF88659">
    <property type="entry name" value="Sigma3 and sigma4 domains of RNA polymerase sigma factors"/>
    <property type="match status" value="1"/>
</dbReference>
<gene>
    <name evidence="9" type="ORF">SAMN05216561_11632</name>
</gene>
<evidence type="ECO:0000256" key="2">
    <source>
        <dbReference type="ARBA" id="ARBA00023015"/>
    </source>
</evidence>
<name>A0A1I3MU72_9ACTN</name>
<dbReference type="RefSeq" id="WP_091115944.1">
    <property type="nucleotide sequence ID" value="NZ_BKAF01000018.1"/>
</dbReference>
<reference evidence="9 10" key="1">
    <citation type="submission" date="2016-10" db="EMBL/GenBank/DDBJ databases">
        <authorList>
            <person name="de Groot N.N."/>
        </authorList>
    </citation>
    <scope>NUCLEOTIDE SEQUENCE [LARGE SCALE GENOMIC DNA]</scope>
    <source>
        <strain evidence="9 10">CGMCC 1.11156</strain>
    </source>
</reference>
<feature type="domain" description="RNA polymerase sigma factor 70 region 4 type 2" evidence="8">
    <location>
        <begin position="107"/>
        <end position="158"/>
    </location>
</feature>
<dbReference type="OrthoDB" id="3678480at2"/>
<keyword evidence="2" id="KW-0805">Transcription regulation</keyword>
<dbReference type="Proteomes" id="UP000198649">
    <property type="component" value="Unassembled WGS sequence"/>
</dbReference>